<dbReference type="EMBL" id="JANVFU010000018">
    <property type="protein sequence ID" value="KAJ3739508.1"/>
    <property type="molecule type" value="Genomic_DNA"/>
</dbReference>
<gene>
    <name evidence="2" type="ORF">DFH05DRAFT_517463</name>
</gene>
<evidence type="ECO:0000313" key="2">
    <source>
        <dbReference type="EMBL" id="KAJ3739508.1"/>
    </source>
</evidence>
<feature type="compositionally biased region" description="Basic and acidic residues" evidence="1">
    <location>
        <begin position="68"/>
        <end position="78"/>
    </location>
</feature>
<accession>A0A9W8TT34</accession>
<name>A0A9W8TT34_9AGAR</name>
<keyword evidence="3" id="KW-1185">Reference proteome</keyword>
<feature type="region of interest" description="Disordered" evidence="1">
    <location>
        <begin position="57"/>
        <end position="90"/>
    </location>
</feature>
<feature type="region of interest" description="Disordered" evidence="1">
    <location>
        <begin position="112"/>
        <end position="153"/>
    </location>
</feature>
<evidence type="ECO:0000313" key="3">
    <source>
        <dbReference type="Proteomes" id="UP001142393"/>
    </source>
</evidence>
<proteinExistence type="predicted"/>
<organism evidence="2 3">
    <name type="scientific">Lentinula detonsa</name>
    <dbReference type="NCBI Taxonomy" id="2804962"/>
    <lineage>
        <taxon>Eukaryota</taxon>
        <taxon>Fungi</taxon>
        <taxon>Dikarya</taxon>
        <taxon>Basidiomycota</taxon>
        <taxon>Agaricomycotina</taxon>
        <taxon>Agaricomycetes</taxon>
        <taxon>Agaricomycetidae</taxon>
        <taxon>Agaricales</taxon>
        <taxon>Marasmiineae</taxon>
        <taxon>Omphalotaceae</taxon>
        <taxon>Lentinula</taxon>
    </lineage>
</organism>
<evidence type="ECO:0000256" key="1">
    <source>
        <dbReference type="SAM" id="MobiDB-lite"/>
    </source>
</evidence>
<comment type="caution">
    <text evidence="2">The sequence shown here is derived from an EMBL/GenBank/DDBJ whole genome shotgun (WGS) entry which is preliminary data.</text>
</comment>
<reference evidence="2 3" key="1">
    <citation type="journal article" date="2023" name="Proc. Natl. Acad. Sci. U.S.A.">
        <title>A global phylogenomic analysis of the shiitake genus Lentinula.</title>
        <authorList>
            <person name="Sierra-Patev S."/>
            <person name="Min B."/>
            <person name="Naranjo-Ortiz M."/>
            <person name="Looney B."/>
            <person name="Konkel Z."/>
            <person name="Slot J.C."/>
            <person name="Sakamoto Y."/>
            <person name="Steenwyk J.L."/>
            <person name="Rokas A."/>
            <person name="Carro J."/>
            <person name="Camarero S."/>
            <person name="Ferreira P."/>
            <person name="Molpeceres G."/>
            <person name="Ruiz-Duenas F.J."/>
            <person name="Serrano A."/>
            <person name="Henrissat B."/>
            <person name="Drula E."/>
            <person name="Hughes K.W."/>
            <person name="Mata J.L."/>
            <person name="Ishikawa N.K."/>
            <person name="Vargas-Isla R."/>
            <person name="Ushijima S."/>
            <person name="Smith C.A."/>
            <person name="Donoghue J."/>
            <person name="Ahrendt S."/>
            <person name="Andreopoulos W."/>
            <person name="He G."/>
            <person name="LaButti K."/>
            <person name="Lipzen A."/>
            <person name="Ng V."/>
            <person name="Riley R."/>
            <person name="Sandor L."/>
            <person name="Barry K."/>
            <person name="Martinez A.T."/>
            <person name="Xiao Y."/>
            <person name="Gibbons J.G."/>
            <person name="Terashima K."/>
            <person name="Grigoriev I.V."/>
            <person name="Hibbett D."/>
        </authorList>
    </citation>
    <scope>NUCLEOTIDE SEQUENCE [LARGE SCALE GENOMIC DNA]</scope>
    <source>
        <strain evidence="2 3">TFB7810</strain>
    </source>
</reference>
<dbReference type="AlphaFoldDB" id="A0A9W8TT34"/>
<feature type="compositionally biased region" description="Low complexity" evidence="1">
    <location>
        <begin position="138"/>
        <end position="152"/>
    </location>
</feature>
<protein>
    <submittedName>
        <fullName evidence="2">Uncharacterized protein</fullName>
    </submittedName>
</protein>
<dbReference type="Proteomes" id="UP001142393">
    <property type="component" value="Unassembled WGS sequence"/>
</dbReference>
<sequence length="296" mass="32723">MIHPFKARPNEGRGNSRAIAENLNIAVDDYPQELNCPPALFASIMLLPPIATLVDDYPTPDSTDSMELDTKQMDEDTRPPPLEGPSLGSSLGTLTTLFEFYQFERRWIHQQRSSLQDDPGLDPVCRESYEPSDVDENSASSSSSSPSSGEPSKIALKAEPKETCISDPPKSRASNTLRFSRWPWSSRMRDPFELKPGARSSQHPGFNEPRLILPPVGHRTGFSTGVISSLVISETESPSDIAILDSFENMMEARLESCQRIDRLVRRAHGRKADIDQGGFTRSIGPGGKRTVCTSF</sequence>